<keyword evidence="1" id="KW-1133">Transmembrane helix</keyword>
<sequence>MNMLGHPFGWIWAGGFFVLFALIVLLASPVVVSGFVRRIGNNDDAELSVKALFGLIRYRYKVPFMSMNGMSLKVDEQVSKSSAGINSWKEYNDEIDSDKVVSAIEKYKHILHLTRDLKGWVRDTLTRVDLTDWRWSTTVGTGDAMWTAMATGAVWSVKTGIIGLLSQMVHVKNGPIMEVNPDFQRSSFKTEWSCVAQIRFGYAILAALQLLARMKKWKKGAKTWKNILFRA</sequence>
<dbReference type="OrthoDB" id="1683589at2"/>
<gene>
    <name evidence="2" type="ORF">DX130_09925</name>
</gene>
<dbReference type="EMBL" id="QUBQ01000001">
    <property type="protein sequence ID" value="REK77297.1"/>
    <property type="molecule type" value="Genomic_DNA"/>
</dbReference>
<keyword evidence="3" id="KW-1185">Reference proteome</keyword>
<comment type="caution">
    <text evidence="2">The sequence shown here is derived from an EMBL/GenBank/DDBJ whole genome shotgun (WGS) entry which is preliminary data.</text>
</comment>
<keyword evidence="1" id="KW-0812">Transmembrane</keyword>
<reference evidence="2 3" key="1">
    <citation type="submission" date="2018-08" db="EMBL/GenBank/DDBJ databases">
        <title>Paenibacillus sp. M4BSY-1, whole genome shotgun sequence.</title>
        <authorList>
            <person name="Tuo L."/>
        </authorList>
    </citation>
    <scope>NUCLEOTIDE SEQUENCE [LARGE SCALE GENOMIC DNA]</scope>
    <source>
        <strain evidence="2 3">M4BSY-1</strain>
    </source>
</reference>
<dbReference type="Pfam" id="PF11167">
    <property type="entry name" value="DUF2953"/>
    <property type="match status" value="1"/>
</dbReference>
<name>A0A371PNE7_9BACL</name>
<dbReference type="AlphaFoldDB" id="A0A371PNE7"/>
<evidence type="ECO:0000256" key="1">
    <source>
        <dbReference type="SAM" id="Phobius"/>
    </source>
</evidence>
<dbReference type="InterPro" id="IPR021338">
    <property type="entry name" value="DUF2953"/>
</dbReference>
<proteinExistence type="predicted"/>
<evidence type="ECO:0000313" key="2">
    <source>
        <dbReference type="EMBL" id="REK77297.1"/>
    </source>
</evidence>
<feature type="transmembrane region" description="Helical" evidence="1">
    <location>
        <begin position="12"/>
        <end position="32"/>
    </location>
</feature>
<evidence type="ECO:0000313" key="3">
    <source>
        <dbReference type="Proteomes" id="UP000261905"/>
    </source>
</evidence>
<accession>A0A371PNE7</accession>
<protein>
    <submittedName>
        <fullName evidence="2">DUF2953 domain-containing protein</fullName>
    </submittedName>
</protein>
<organism evidence="2 3">
    <name type="scientific">Paenibacillus paeoniae</name>
    <dbReference type="NCBI Taxonomy" id="2292705"/>
    <lineage>
        <taxon>Bacteria</taxon>
        <taxon>Bacillati</taxon>
        <taxon>Bacillota</taxon>
        <taxon>Bacilli</taxon>
        <taxon>Bacillales</taxon>
        <taxon>Paenibacillaceae</taxon>
        <taxon>Paenibacillus</taxon>
    </lineage>
</organism>
<keyword evidence="1" id="KW-0472">Membrane</keyword>
<dbReference type="Proteomes" id="UP000261905">
    <property type="component" value="Unassembled WGS sequence"/>
</dbReference>